<proteinExistence type="predicted"/>
<dbReference type="InterPro" id="IPR011009">
    <property type="entry name" value="Kinase-like_dom_sf"/>
</dbReference>
<dbReference type="SUPFAM" id="SSF56112">
    <property type="entry name" value="Protein kinase-like (PK-like)"/>
    <property type="match status" value="1"/>
</dbReference>
<organism evidence="1 2">
    <name type="scientific">Diversispora epigaea</name>
    <dbReference type="NCBI Taxonomy" id="1348612"/>
    <lineage>
        <taxon>Eukaryota</taxon>
        <taxon>Fungi</taxon>
        <taxon>Fungi incertae sedis</taxon>
        <taxon>Mucoromycota</taxon>
        <taxon>Glomeromycotina</taxon>
        <taxon>Glomeromycetes</taxon>
        <taxon>Diversisporales</taxon>
        <taxon>Diversisporaceae</taxon>
        <taxon>Diversispora</taxon>
    </lineage>
</organism>
<sequence>MDSCGLWGLCEECKHENTAWDRAKQWKAIEWIPYNRFKDIKEIAKGGFGTIYHAKWIDRCIYNWDIINKQWIRGGQHEVALKKFDNFVNLNEDLLNEVNNGTRIIMRCWDARVTYRPTFEELYEELCKYNNDYEKNYFNYNNEISIQIDNAEKFSKHLTNDTTTNPYNYQTHPEAIYTSRLLNYSSLPKPKNDEKFEKELEKITKSASTLSIIASGKIDF</sequence>
<evidence type="ECO:0000313" key="2">
    <source>
        <dbReference type="Proteomes" id="UP000266861"/>
    </source>
</evidence>
<dbReference type="AlphaFoldDB" id="A0A397JKF2"/>
<dbReference type="Proteomes" id="UP000266861">
    <property type="component" value="Unassembled WGS sequence"/>
</dbReference>
<name>A0A397JKF2_9GLOM</name>
<evidence type="ECO:0000313" key="1">
    <source>
        <dbReference type="EMBL" id="RHZ88835.1"/>
    </source>
</evidence>
<accession>A0A397JKF2</accession>
<reference evidence="1 2" key="1">
    <citation type="submission" date="2018-08" db="EMBL/GenBank/DDBJ databases">
        <title>Genome and evolution of the arbuscular mycorrhizal fungus Diversispora epigaea (formerly Glomus versiforme) and its bacterial endosymbionts.</title>
        <authorList>
            <person name="Sun X."/>
            <person name="Fei Z."/>
            <person name="Harrison M."/>
        </authorList>
    </citation>
    <scope>NUCLEOTIDE SEQUENCE [LARGE SCALE GENOMIC DNA]</scope>
    <source>
        <strain evidence="1 2">IT104</strain>
    </source>
</reference>
<dbReference type="Gene3D" id="1.10.10.1010">
    <property type="entry name" value="Intein homing endonuclease, domain IV"/>
    <property type="match status" value="1"/>
</dbReference>
<comment type="caution">
    <text evidence="1">The sequence shown here is derived from an EMBL/GenBank/DDBJ whole genome shotgun (WGS) entry which is preliminary data.</text>
</comment>
<keyword evidence="2" id="KW-1185">Reference proteome</keyword>
<dbReference type="OrthoDB" id="2447130at2759"/>
<gene>
    <name evidence="1" type="ORF">Glove_21g192</name>
</gene>
<dbReference type="EMBL" id="PQFF01000019">
    <property type="protein sequence ID" value="RHZ88835.1"/>
    <property type="molecule type" value="Genomic_DNA"/>
</dbReference>
<protein>
    <recommendedName>
        <fullName evidence="3">Protein kinase domain-containing protein</fullName>
    </recommendedName>
</protein>
<evidence type="ECO:0008006" key="3">
    <source>
        <dbReference type="Google" id="ProtNLM"/>
    </source>
</evidence>